<evidence type="ECO:0000313" key="6">
    <source>
        <dbReference type="EMBL" id="RAJ08806.1"/>
    </source>
</evidence>
<dbReference type="Gene3D" id="3.40.50.1820">
    <property type="entry name" value="alpha/beta hydrolase"/>
    <property type="match status" value="1"/>
</dbReference>
<dbReference type="RefSeq" id="WP_111596910.1">
    <property type="nucleotide sequence ID" value="NZ_QLLL01000002.1"/>
</dbReference>
<keyword evidence="3" id="KW-0732">Signal</keyword>
<dbReference type="InterPro" id="IPR050309">
    <property type="entry name" value="Type-B_Carboxylest/Lipase"/>
</dbReference>
<comment type="caution">
    <text evidence="6">The sequence shown here is derived from an EMBL/GenBank/DDBJ whole genome shotgun (WGS) entry which is preliminary data.</text>
</comment>
<dbReference type="InterPro" id="IPR019826">
    <property type="entry name" value="Carboxylesterase_B_AS"/>
</dbReference>
<protein>
    <recommendedName>
        <fullName evidence="3">Carboxylic ester hydrolase</fullName>
        <ecNumber evidence="3">3.1.1.-</ecNumber>
    </recommendedName>
</protein>
<dbReference type="Proteomes" id="UP000249547">
    <property type="component" value="Unassembled WGS sequence"/>
</dbReference>
<dbReference type="AlphaFoldDB" id="A0A327QVW5"/>
<dbReference type="PROSITE" id="PS00122">
    <property type="entry name" value="CARBOXYLESTERASE_B_1"/>
    <property type="match status" value="1"/>
</dbReference>
<dbReference type="InterPro" id="IPR029058">
    <property type="entry name" value="AB_hydrolase_fold"/>
</dbReference>
<evidence type="ECO:0000313" key="7">
    <source>
        <dbReference type="Proteomes" id="UP000249547"/>
    </source>
</evidence>
<gene>
    <name evidence="6" type="ORF">LX64_01460</name>
</gene>
<dbReference type="EMBL" id="QLLL01000002">
    <property type="protein sequence ID" value="RAJ08806.1"/>
    <property type="molecule type" value="Genomic_DNA"/>
</dbReference>
<name>A0A327QVW5_9BACT</name>
<dbReference type="SUPFAM" id="SSF53474">
    <property type="entry name" value="alpha/beta-Hydrolases"/>
    <property type="match status" value="1"/>
</dbReference>
<feature type="signal peptide" evidence="3">
    <location>
        <begin position="1"/>
        <end position="21"/>
    </location>
</feature>
<feature type="chain" id="PRO_5016193818" description="Carboxylic ester hydrolase" evidence="3">
    <location>
        <begin position="22"/>
        <end position="545"/>
    </location>
</feature>
<sequence>MKTVQHLFWAFCSLVSMELSAQSKFSQNQVRTQNGIVEGTYTAKTKVTTFKGIPFAAPPVGDLRWKEPQPAANWEGVRKADTFGPKAMQKPIFGDMGFRANGMSEDCLYLNVWTPASSSNEKLPVLVYFYGGGLMAGDGSEPRYDGEAMAAKGIVSVTINYRLGVFGFFAHPELTKESAHHSSSNYGYLDQTAALQWVKANIAAFGGDPNKVTIAGESAGSISVSVQMASPLAKGLIAGAIGESGAAINPTLVPIPLADGEKNGVKFGEIVGAKTLAELRAIPAEKLLDLAFKPGNPPMSATIDGYLLPKSLVEIFNAKEQANIPLLVGWNSAEIPYMALLRGKTPTPENYAAAVKEQFPKEYEAILKVYPGNNEQEILENATALASDRFISYSTWKWADLHARNSEQPVFRYLFSRVRPAMTAKMGNAQPGLAGGVVKGDPNKKPEPPKFEGASHASEIEYALGNLPLNDVYAWTPDDYKVSETMLNYFANFVKKGNPNGAKLPNWDAIKDPKLPVFMDINVKSAQKVDQTNARYELLDSIYNK</sequence>
<evidence type="ECO:0000259" key="5">
    <source>
        <dbReference type="Pfam" id="PF00135"/>
    </source>
</evidence>
<dbReference type="GO" id="GO:0016787">
    <property type="term" value="F:hydrolase activity"/>
    <property type="evidence" value="ECO:0007669"/>
    <property type="project" value="UniProtKB-KW"/>
</dbReference>
<dbReference type="Pfam" id="PF00135">
    <property type="entry name" value="COesterase"/>
    <property type="match status" value="1"/>
</dbReference>
<dbReference type="PROSITE" id="PS00941">
    <property type="entry name" value="CARBOXYLESTERASE_B_2"/>
    <property type="match status" value="1"/>
</dbReference>
<evidence type="ECO:0000256" key="3">
    <source>
        <dbReference type="RuleBase" id="RU361235"/>
    </source>
</evidence>
<evidence type="ECO:0000256" key="4">
    <source>
        <dbReference type="SAM" id="MobiDB-lite"/>
    </source>
</evidence>
<proteinExistence type="inferred from homology"/>
<dbReference type="PANTHER" id="PTHR11559">
    <property type="entry name" value="CARBOXYLESTERASE"/>
    <property type="match status" value="1"/>
</dbReference>
<feature type="compositionally biased region" description="Basic and acidic residues" evidence="4">
    <location>
        <begin position="441"/>
        <end position="450"/>
    </location>
</feature>
<evidence type="ECO:0000256" key="2">
    <source>
        <dbReference type="ARBA" id="ARBA00022801"/>
    </source>
</evidence>
<evidence type="ECO:0000256" key="1">
    <source>
        <dbReference type="ARBA" id="ARBA00005964"/>
    </source>
</evidence>
<reference evidence="6 7" key="1">
    <citation type="submission" date="2018-06" db="EMBL/GenBank/DDBJ databases">
        <title>Genomic Encyclopedia of Archaeal and Bacterial Type Strains, Phase II (KMG-II): from individual species to whole genera.</title>
        <authorList>
            <person name="Goeker M."/>
        </authorList>
    </citation>
    <scope>NUCLEOTIDE SEQUENCE [LARGE SCALE GENOMIC DNA]</scope>
    <source>
        <strain evidence="6 7">DSM 23857</strain>
    </source>
</reference>
<dbReference type="EC" id="3.1.1.-" evidence="3"/>
<comment type="similarity">
    <text evidence="1 3">Belongs to the type-B carboxylesterase/lipase family.</text>
</comment>
<feature type="domain" description="Carboxylesterase type B" evidence="5">
    <location>
        <begin position="27"/>
        <end position="528"/>
    </location>
</feature>
<dbReference type="InterPro" id="IPR002018">
    <property type="entry name" value="CarbesteraseB"/>
</dbReference>
<keyword evidence="7" id="KW-1185">Reference proteome</keyword>
<feature type="region of interest" description="Disordered" evidence="4">
    <location>
        <begin position="432"/>
        <end position="452"/>
    </location>
</feature>
<dbReference type="InterPro" id="IPR019819">
    <property type="entry name" value="Carboxylesterase_B_CS"/>
</dbReference>
<dbReference type="OrthoDB" id="9775851at2"/>
<keyword evidence="2 3" id="KW-0378">Hydrolase</keyword>
<organism evidence="6 7">
    <name type="scientific">Chitinophaga skermanii</name>
    <dbReference type="NCBI Taxonomy" id="331697"/>
    <lineage>
        <taxon>Bacteria</taxon>
        <taxon>Pseudomonadati</taxon>
        <taxon>Bacteroidota</taxon>
        <taxon>Chitinophagia</taxon>
        <taxon>Chitinophagales</taxon>
        <taxon>Chitinophagaceae</taxon>
        <taxon>Chitinophaga</taxon>
    </lineage>
</organism>
<accession>A0A327QVW5</accession>